<keyword evidence="3" id="KW-1185">Reference proteome</keyword>
<dbReference type="AlphaFoldDB" id="A0A1S2NTX0"/>
<proteinExistence type="predicted"/>
<keyword evidence="1" id="KW-1133">Transmembrane helix</keyword>
<dbReference type="EMBL" id="MLYO01000182">
    <property type="protein sequence ID" value="OIJ84626.1"/>
    <property type="molecule type" value="Genomic_DNA"/>
</dbReference>
<evidence type="ECO:0000313" key="2">
    <source>
        <dbReference type="EMBL" id="OIJ84626.1"/>
    </source>
</evidence>
<feature type="transmembrane region" description="Helical" evidence="1">
    <location>
        <begin position="76"/>
        <end position="100"/>
    </location>
</feature>
<keyword evidence="1" id="KW-0812">Transmembrane</keyword>
<protein>
    <submittedName>
        <fullName evidence="2">Uncharacterized protein</fullName>
    </submittedName>
</protein>
<dbReference type="Proteomes" id="UP000179642">
    <property type="component" value="Unassembled WGS sequence"/>
</dbReference>
<evidence type="ECO:0000256" key="1">
    <source>
        <dbReference type="SAM" id="Phobius"/>
    </source>
</evidence>
<name>A0A1S2NTX0_9ACTN</name>
<accession>A0A1S2NTX0</accession>
<feature type="transmembrane region" description="Helical" evidence="1">
    <location>
        <begin position="46"/>
        <end position="64"/>
    </location>
</feature>
<reference evidence="2 3" key="1">
    <citation type="submission" date="2016-10" db="EMBL/GenBank/DDBJ databases">
        <title>Genome sequence of Streptomyces sp. MUSC 1.</title>
        <authorList>
            <person name="Lee L.-H."/>
            <person name="Ser H.-L."/>
            <person name="Law J.W.-F."/>
        </authorList>
    </citation>
    <scope>NUCLEOTIDE SEQUENCE [LARGE SCALE GENOMIC DNA]</scope>
    <source>
        <strain evidence="2 3">MUSC 1</strain>
    </source>
</reference>
<organism evidence="2 3">
    <name type="scientific">Streptomyces monashensis</name>
    <dbReference type="NCBI Taxonomy" id="1678012"/>
    <lineage>
        <taxon>Bacteria</taxon>
        <taxon>Bacillati</taxon>
        <taxon>Actinomycetota</taxon>
        <taxon>Actinomycetes</taxon>
        <taxon>Kitasatosporales</taxon>
        <taxon>Streptomycetaceae</taxon>
        <taxon>Streptomyces</taxon>
    </lineage>
</organism>
<dbReference type="OrthoDB" id="4232937at2"/>
<sequence length="102" mass="11201">MIEDEAPQLHDPHETWWKVPLAASLPGLPLLAWEFSLFQADGYTSGINRLILTGFCLFAIAWLLPHRQSQRTLRTAISCTALVFAVLPLTLALLLTAAMASG</sequence>
<dbReference type="RefSeq" id="WP_071386790.1">
    <property type="nucleotide sequence ID" value="NZ_MLYO01000182.1"/>
</dbReference>
<gene>
    <name evidence="2" type="ORF">BIV23_45165</name>
</gene>
<keyword evidence="1" id="KW-0472">Membrane</keyword>
<comment type="caution">
    <text evidence="2">The sequence shown here is derived from an EMBL/GenBank/DDBJ whole genome shotgun (WGS) entry which is preliminary data.</text>
</comment>
<evidence type="ECO:0000313" key="3">
    <source>
        <dbReference type="Proteomes" id="UP000179642"/>
    </source>
</evidence>